<evidence type="ECO:0000256" key="1">
    <source>
        <dbReference type="SAM" id="Coils"/>
    </source>
</evidence>
<name>D2V4Y9_NAEGR</name>
<dbReference type="EMBL" id="GG738852">
    <property type="protein sequence ID" value="EFC48187.1"/>
    <property type="molecule type" value="Genomic_DNA"/>
</dbReference>
<dbReference type="eggNOG" id="KOG2963">
    <property type="taxonomic scope" value="Eukaryota"/>
</dbReference>
<dbReference type="FunCoup" id="D2V4Y9">
    <property type="interactions" value="323"/>
</dbReference>
<dbReference type="OMA" id="KDYTVMT"/>
<proteinExistence type="predicted"/>
<feature type="compositionally biased region" description="Acidic residues" evidence="2">
    <location>
        <begin position="472"/>
        <end position="534"/>
    </location>
</feature>
<dbReference type="STRING" id="5762.D2V4Y9"/>
<dbReference type="RefSeq" id="XP_002680931.1">
    <property type="nucleotide sequence ID" value="XM_002680885.1"/>
</dbReference>
<sequence>MTHKRKKGDQRAFADLTRSEKRTKVDNKSKEHFSDEIRKSAKQKKEELKEAEIASVPRSIIVVRGKYKPEPLRNLCADMRKIMLPYTAKDLNDSGKAKVVDYVEFSKQAHVTHLVTLTSSVSLTSLNICRLPNGPTLTFEIQNYCTMKTLRSFFLKELNHQISCDEATFFKDPAICILNNFTSSESHIQLMSLTFQNMFPPVDVKSFKLAHVKRVVLFNYDEDDETIEMRHYGIKKTSDVITPFRLNTLKKNAAKKVSEFKKKLDKVKEELQELYKQRKDMKQKLGSKAEEKIKKAEKIEDLSDPYVSLEADIALKEKSLLYYKEKEAAANKEFMALNSRNEVVAAKAANSDNKFQAEAVEVDDNFEANSRSKVKVRLEEIGPRLTLKLRKVVEGVFTGETIYHALFEDKPADIKEAEKKERDEKKKLKEERRKQQEENVQRKKKEKEDKVEKQKNDFLQKFQETLEKDSELLVDDDEQVDEDVDEDADENDEMFEGDLDLNEMIDDDEEGDDIEVDEDYEKDIDDQDDDEDEE</sequence>
<dbReference type="PANTHER" id="PTHR12661">
    <property type="entry name" value="PETER PAN-RELATED"/>
    <property type="match status" value="1"/>
</dbReference>
<dbReference type="PANTHER" id="PTHR12661:SF5">
    <property type="entry name" value="SUPPRESSOR OF SWI4 1 HOMOLOG"/>
    <property type="match status" value="1"/>
</dbReference>
<dbReference type="SMART" id="SM00879">
    <property type="entry name" value="Brix"/>
    <property type="match status" value="1"/>
</dbReference>
<feature type="region of interest" description="Disordered" evidence="2">
    <location>
        <begin position="1"/>
        <end position="46"/>
    </location>
</feature>
<reference evidence="4 5" key="1">
    <citation type="journal article" date="2010" name="Cell">
        <title>The genome of Naegleria gruberi illuminates early eukaryotic versatility.</title>
        <authorList>
            <person name="Fritz-Laylin L.K."/>
            <person name="Prochnik S.E."/>
            <person name="Ginger M.L."/>
            <person name="Dacks J.B."/>
            <person name="Carpenter M.L."/>
            <person name="Field M.C."/>
            <person name="Kuo A."/>
            <person name="Paredez A."/>
            <person name="Chapman J."/>
            <person name="Pham J."/>
            <person name="Shu S."/>
            <person name="Neupane R."/>
            <person name="Cipriano M."/>
            <person name="Mancuso J."/>
            <person name="Tu H."/>
            <person name="Salamov A."/>
            <person name="Lindquist E."/>
            <person name="Shapiro H."/>
            <person name="Lucas S."/>
            <person name="Grigoriev I.V."/>
            <person name="Cande W.Z."/>
            <person name="Fulton C."/>
            <person name="Rokhsar D.S."/>
            <person name="Dawson S.C."/>
        </authorList>
    </citation>
    <scope>NUCLEOTIDE SEQUENCE [LARGE SCALE GENOMIC DNA]</scope>
    <source>
        <strain evidence="4 5">NEG-M</strain>
    </source>
</reference>
<dbReference type="OrthoDB" id="10261452at2759"/>
<dbReference type="InParanoid" id="D2V4Y9"/>
<dbReference type="KEGG" id="ngr:NAEGRDRAFT_57154"/>
<feature type="region of interest" description="Disordered" evidence="2">
    <location>
        <begin position="418"/>
        <end position="534"/>
    </location>
</feature>
<dbReference type="InterPro" id="IPR045112">
    <property type="entry name" value="PPAN-like"/>
</dbReference>
<dbReference type="AlphaFoldDB" id="D2V4Y9"/>
<keyword evidence="1" id="KW-0175">Coiled coil</keyword>
<feature type="compositionally biased region" description="Basic and acidic residues" evidence="2">
    <location>
        <begin position="9"/>
        <end position="46"/>
    </location>
</feature>
<organism evidence="5">
    <name type="scientific">Naegleria gruberi</name>
    <name type="common">Amoeba</name>
    <dbReference type="NCBI Taxonomy" id="5762"/>
    <lineage>
        <taxon>Eukaryota</taxon>
        <taxon>Discoba</taxon>
        <taxon>Heterolobosea</taxon>
        <taxon>Tetramitia</taxon>
        <taxon>Eutetramitia</taxon>
        <taxon>Vahlkampfiidae</taxon>
        <taxon>Naegleria</taxon>
    </lineage>
</organism>
<dbReference type="Pfam" id="PF04427">
    <property type="entry name" value="Brix"/>
    <property type="match status" value="1"/>
</dbReference>
<dbReference type="GO" id="GO:0006364">
    <property type="term" value="P:rRNA processing"/>
    <property type="evidence" value="ECO:0007669"/>
    <property type="project" value="InterPro"/>
</dbReference>
<accession>D2V4Y9</accession>
<dbReference type="Proteomes" id="UP000006671">
    <property type="component" value="Unassembled WGS sequence"/>
</dbReference>
<evidence type="ECO:0000256" key="2">
    <source>
        <dbReference type="SAM" id="MobiDB-lite"/>
    </source>
</evidence>
<feature type="domain" description="Brix" evidence="3">
    <location>
        <begin position="58"/>
        <end position="398"/>
    </location>
</feature>
<dbReference type="GeneID" id="8849636"/>
<feature type="compositionally biased region" description="Basic and acidic residues" evidence="2">
    <location>
        <begin position="418"/>
        <end position="471"/>
    </location>
</feature>
<dbReference type="GO" id="GO:0030687">
    <property type="term" value="C:preribosome, large subunit precursor"/>
    <property type="evidence" value="ECO:0007669"/>
    <property type="project" value="TreeGrafter"/>
</dbReference>
<evidence type="ECO:0000259" key="3">
    <source>
        <dbReference type="PROSITE" id="PS50833"/>
    </source>
</evidence>
<dbReference type="GO" id="GO:0000027">
    <property type="term" value="P:ribosomal large subunit assembly"/>
    <property type="evidence" value="ECO:0007669"/>
    <property type="project" value="TreeGrafter"/>
</dbReference>
<dbReference type="GO" id="GO:0019843">
    <property type="term" value="F:rRNA binding"/>
    <property type="evidence" value="ECO:0007669"/>
    <property type="project" value="InterPro"/>
</dbReference>
<feature type="coiled-coil region" evidence="1">
    <location>
        <begin position="250"/>
        <end position="291"/>
    </location>
</feature>
<gene>
    <name evidence="4" type="ORF">NAEGRDRAFT_57154</name>
</gene>
<evidence type="ECO:0000313" key="5">
    <source>
        <dbReference type="Proteomes" id="UP000006671"/>
    </source>
</evidence>
<keyword evidence="5" id="KW-1185">Reference proteome</keyword>
<dbReference type="PROSITE" id="PS50833">
    <property type="entry name" value="BRIX"/>
    <property type="match status" value="1"/>
</dbReference>
<dbReference type="InterPro" id="IPR007109">
    <property type="entry name" value="Brix"/>
</dbReference>
<evidence type="ECO:0000313" key="4">
    <source>
        <dbReference type="EMBL" id="EFC48187.1"/>
    </source>
</evidence>
<protein>
    <submittedName>
        <fullName evidence="4">Brix domain-containing protein</fullName>
    </submittedName>
</protein>
<dbReference type="VEuPathDB" id="AmoebaDB:NAEGRDRAFT_57154"/>